<comment type="catalytic activity">
    <reaction evidence="1 9">
        <text>(8S)-3',8-cyclo-7,8-dihydroguanosine 5'-triphosphate = cyclic pyranopterin phosphate + diphosphate</text>
        <dbReference type="Rhea" id="RHEA:49580"/>
        <dbReference type="ChEBI" id="CHEBI:33019"/>
        <dbReference type="ChEBI" id="CHEBI:59648"/>
        <dbReference type="ChEBI" id="CHEBI:131766"/>
        <dbReference type="EC" id="4.6.1.17"/>
    </reaction>
</comment>
<gene>
    <name evidence="9" type="primary">moaC</name>
    <name evidence="11" type="ORF">J15TS10_44720</name>
</gene>
<dbReference type="InterPro" id="IPR047594">
    <property type="entry name" value="MoaC_bact/euk"/>
</dbReference>
<dbReference type="Pfam" id="PF01812">
    <property type="entry name" value="5-FTHF_cyc-lig"/>
    <property type="match status" value="1"/>
</dbReference>
<keyword evidence="7 9" id="KW-0501">Molybdenum cofactor biosynthesis</keyword>
<dbReference type="Gene3D" id="3.30.70.640">
    <property type="entry name" value="Molybdopterin cofactor biosynthesis C (MoaC) domain"/>
    <property type="match status" value="1"/>
</dbReference>
<dbReference type="EC" id="4.6.1.17" evidence="4 9"/>
<dbReference type="PANTHER" id="PTHR23407:SF1">
    <property type="entry name" value="5-FORMYLTETRAHYDROFOLATE CYCLO-LIGASE"/>
    <property type="match status" value="1"/>
</dbReference>
<feature type="active site" evidence="9">
    <location>
        <position position="347"/>
    </location>
</feature>
<reference evidence="11 12" key="1">
    <citation type="submission" date="2021-03" db="EMBL/GenBank/DDBJ databases">
        <title>Antimicrobial resistance genes in bacteria isolated from Japanese honey, and their potential for conferring macrolide and lincosamide resistance in the American foulbrood pathogen Paenibacillus larvae.</title>
        <authorList>
            <person name="Okamoto M."/>
            <person name="Kumagai M."/>
            <person name="Kanamori H."/>
            <person name="Takamatsu D."/>
        </authorList>
    </citation>
    <scope>NUCLEOTIDE SEQUENCE [LARGE SCALE GENOMIC DNA]</scope>
    <source>
        <strain evidence="11 12">J15TS10</strain>
    </source>
</reference>
<dbReference type="EMBL" id="BOSM01000011">
    <property type="protein sequence ID" value="GIP60658.1"/>
    <property type="molecule type" value="Genomic_DNA"/>
</dbReference>
<evidence type="ECO:0000313" key="12">
    <source>
        <dbReference type="Proteomes" id="UP000681290"/>
    </source>
</evidence>
<dbReference type="NCBIfam" id="TIGR00581">
    <property type="entry name" value="moaC"/>
    <property type="match status" value="1"/>
</dbReference>
<proteinExistence type="inferred from homology"/>
<feature type="domain" description="Molybdopterin cofactor biosynthesis C (MoaC)" evidence="10">
    <location>
        <begin position="235"/>
        <end position="369"/>
    </location>
</feature>
<dbReference type="HAMAP" id="MF_01224_B">
    <property type="entry name" value="MoaC_B"/>
    <property type="match status" value="1"/>
</dbReference>
<evidence type="ECO:0000256" key="4">
    <source>
        <dbReference type="ARBA" id="ARBA00012575"/>
    </source>
</evidence>
<evidence type="ECO:0000256" key="7">
    <source>
        <dbReference type="ARBA" id="ARBA00023150"/>
    </source>
</evidence>
<accession>A0ABQ4MXK4</accession>
<comment type="function">
    <text evidence="9">Catalyzes the conversion of (8S)-3',8-cyclo-7,8-dihydroguanosine 5'-triphosphate to cyclic pyranopterin monophosphate (cPMP).</text>
</comment>
<evidence type="ECO:0000256" key="3">
    <source>
        <dbReference type="ARBA" id="ARBA00010638"/>
    </source>
</evidence>
<dbReference type="InterPro" id="IPR036522">
    <property type="entry name" value="MoaC_sf"/>
</dbReference>
<name>A0ABQ4MXK4_9BACL</name>
<keyword evidence="6" id="KW-0067">ATP-binding</keyword>
<comment type="pathway">
    <text evidence="2 9">Cofactor biosynthesis; molybdopterin biosynthesis.</text>
</comment>
<protein>
    <recommendedName>
        <fullName evidence="4 9">Cyclic pyranopterin monophosphate synthase</fullName>
        <ecNumber evidence="4 9">4.6.1.17</ecNumber>
    </recommendedName>
    <alternativeName>
        <fullName evidence="9">Molybdenum cofactor biosynthesis protein C</fullName>
    </alternativeName>
</protein>
<evidence type="ECO:0000313" key="11">
    <source>
        <dbReference type="EMBL" id="GIP60658.1"/>
    </source>
</evidence>
<dbReference type="SUPFAM" id="SSF100950">
    <property type="entry name" value="NagB/RpiA/CoA transferase-like"/>
    <property type="match status" value="1"/>
</dbReference>
<evidence type="ECO:0000256" key="8">
    <source>
        <dbReference type="ARBA" id="ARBA00023239"/>
    </source>
</evidence>
<dbReference type="InterPro" id="IPR023045">
    <property type="entry name" value="MoaC"/>
</dbReference>
<dbReference type="Gene3D" id="3.40.50.10420">
    <property type="entry name" value="NagB/RpiA/CoA transferase-like"/>
    <property type="match status" value="1"/>
</dbReference>
<dbReference type="Pfam" id="PF01967">
    <property type="entry name" value="MoaC"/>
    <property type="match status" value="1"/>
</dbReference>
<dbReference type="PANTHER" id="PTHR23407">
    <property type="entry name" value="ATPASE INHIBITOR/5-FORMYLTETRAHYDROFOLATE CYCLO-LIGASE"/>
    <property type="match status" value="1"/>
</dbReference>
<feature type="binding site" evidence="9">
    <location>
        <begin position="295"/>
        <end position="297"/>
    </location>
    <ligand>
        <name>substrate</name>
    </ligand>
</feature>
<sequence>MMDIPDLKHHLRRAMRERRSQIPEPLRQEQSLAASLLAEREVLGPLRDERNRPLTVFIYASFRDEPDTSELMNNCWRQGDRVLVPKVIGAGRFELHELKEAGELLPGAWGIPEPAEHTDIWPENRWSEIDLVVVPGLAYDRAGGRIGFGGGFYDRFMDALQRSEGGGAGAIIGALAFQEQILTDCIPMEPHDFRVELLFTASGTIYINESSEKFMSSESQEGKLTHFNEQGRANMVDISGKQATARTAVAVSTITMHPDTLRAIKEGQVGKGDVLAVAQIAGIQGAKKTSDWIPMCHPLPLTGVNLIFTDNGHNELHIEATVKTEGKTGVEMEALTAVSAAALTVYDMCKALQKDMVIGPTLLRSKTGGKSGNYLSGF</sequence>
<organism evidence="11 12">
    <name type="scientific">Paenibacillus woosongensis</name>
    <dbReference type="NCBI Taxonomy" id="307580"/>
    <lineage>
        <taxon>Bacteria</taxon>
        <taxon>Bacillati</taxon>
        <taxon>Bacillota</taxon>
        <taxon>Bacilli</taxon>
        <taxon>Bacillales</taxon>
        <taxon>Paenibacillaceae</taxon>
        <taxon>Paenibacillus</taxon>
    </lineage>
</organism>
<dbReference type="CDD" id="cd01420">
    <property type="entry name" value="MoaC_PE"/>
    <property type="match status" value="1"/>
</dbReference>
<dbReference type="InterPro" id="IPR002820">
    <property type="entry name" value="Mopterin_CF_biosynth-C_dom"/>
</dbReference>
<dbReference type="Proteomes" id="UP000681290">
    <property type="component" value="Unassembled WGS sequence"/>
</dbReference>
<keyword evidence="5" id="KW-0547">Nucleotide-binding</keyword>
<dbReference type="SUPFAM" id="SSF55040">
    <property type="entry name" value="Molybdenum cofactor biosynthesis protein C, MoaC"/>
    <property type="match status" value="1"/>
</dbReference>
<comment type="subunit">
    <text evidence="9">Homohexamer; trimer of dimers.</text>
</comment>
<evidence type="ECO:0000256" key="2">
    <source>
        <dbReference type="ARBA" id="ARBA00005046"/>
    </source>
</evidence>
<dbReference type="InterPro" id="IPR024185">
    <property type="entry name" value="FTHF_cligase-like_sf"/>
</dbReference>
<evidence type="ECO:0000256" key="9">
    <source>
        <dbReference type="HAMAP-Rule" id="MF_01224"/>
    </source>
</evidence>
<dbReference type="InterPro" id="IPR002698">
    <property type="entry name" value="FTHF_cligase"/>
</dbReference>
<dbReference type="NCBIfam" id="NF006870">
    <property type="entry name" value="PRK09364.1"/>
    <property type="match status" value="1"/>
</dbReference>
<evidence type="ECO:0000259" key="10">
    <source>
        <dbReference type="Pfam" id="PF01967"/>
    </source>
</evidence>
<comment type="similarity">
    <text evidence="9">Belongs to the MoaC family.</text>
</comment>
<comment type="caution">
    <text evidence="11">The sequence shown here is derived from an EMBL/GenBank/DDBJ whole genome shotgun (WGS) entry which is preliminary data.</text>
</comment>
<comment type="similarity">
    <text evidence="3">Belongs to the 5-formyltetrahydrofolate cyclo-ligase family.</text>
</comment>
<evidence type="ECO:0000256" key="6">
    <source>
        <dbReference type="ARBA" id="ARBA00022840"/>
    </source>
</evidence>
<dbReference type="InterPro" id="IPR037171">
    <property type="entry name" value="NagB/RpiA_transferase-like"/>
</dbReference>
<keyword evidence="8 9" id="KW-0456">Lyase</keyword>
<evidence type="ECO:0000256" key="5">
    <source>
        <dbReference type="ARBA" id="ARBA00022741"/>
    </source>
</evidence>
<dbReference type="NCBIfam" id="TIGR02727">
    <property type="entry name" value="MTHFS_bact"/>
    <property type="match status" value="1"/>
</dbReference>
<evidence type="ECO:0000256" key="1">
    <source>
        <dbReference type="ARBA" id="ARBA00001637"/>
    </source>
</evidence>
<keyword evidence="12" id="KW-1185">Reference proteome</keyword>
<feature type="binding site" evidence="9">
    <location>
        <begin position="332"/>
        <end position="333"/>
    </location>
    <ligand>
        <name>substrate</name>
    </ligand>
</feature>